<dbReference type="InterPro" id="IPR024861">
    <property type="entry name" value="Donson"/>
</dbReference>
<dbReference type="GO" id="GO:0015937">
    <property type="term" value="P:coenzyme A biosynthetic process"/>
    <property type="evidence" value="ECO:0007669"/>
    <property type="project" value="UniProtKB-KW"/>
</dbReference>
<evidence type="ECO:0008006" key="7">
    <source>
        <dbReference type="Google" id="ProtNLM"/>
    </source>
</evidence>
<evidence type="ECO:0000256" key="2">
    <source>
        <dbReference type="ARBA" id="ARBA00022840"/>
    </source>
</evidence>
<comment type="caution">
    <text evidence="5">The sequence shown here is derived from an EMBL/GenBank/DDBJ whole genome shotgun (WGS) entry which is preliminary data.</text>
</comment>
<evidence type="ECO:0000313" key="6">
    <source>
        <dbReference type="Proteomes" id="UP000612746"/>
    </source>
</evidence>
<keyword evidence="6" id="KW-1185">Reference proteome</keyword>
<evidence type="ECO:0000256" key="3">
    <source>
        <dbReference type="ARBA" id="ARBA00022993"/>
    </source>
</evidence>
<dbReference type="NCBIfam" id="TIGR00555">
    <property type="entry name" value="panK_eukar"/>
    <property type="match status" value="1"/>
</dbReference>
<dbReference type="PANTHER" id="PTHR12280">
    <property type="entry name" value="PANTOTHENATE KINASE"/>
    <property type="match status" value="1"/>
</dbReference>
<keyword evidence="3" id="KW-0173">Coenzyme A biosynthesis</keyword>
<dbReference type="InterPro" id="IPR004567">
    <property type="entry name" value="Type_II_PanK"/>
</dbReference>
<dbReference type="Gene3D" id="3.30.420.510">
    <property type="match status" value="1"/>
</dbReference>
<organism evidence="5 6">
    <name type="scientific">Umbelopsis vinacea</name>
    <dbReference type="NCBI Taxonomy" id="44442"/>
    <lineage>
        <taxon>Eukaryota</taxon>
        <taxon>Fungi</taxon>
        <taxon>Fungi incertae sedis</taxon>
        <taxon>Mucoromycota</taxon>
        <taxon>Mucoromycotina</taxon>
        <taxon>Umbelopsidomycetes</taxon>
        <taxon>Umbelopsidales</taxon>
        <taxon>Umbelopsidaceae</taxon>
        <taxon>Umbelopsis</taxon>
    </lineage>
</organism>
<dbReference type="GO" id="GO:0005634">
    <property type="term" value="C:nucleus"/>
    <property type="evidence" value="ECO:0007669"/>
    <property type="project" value="TreeGrafter"/>
</dbReference>
<dbReference type="AlphaFoldDB" id="A0A8H7UJ36"/>
<sequence length="1021" mass="115287">MSKRPVDISHLKTLQRKRRALQTREAKEEREDKKNAVRQTTIDFFARPSSERQPDANSQPLEEDSPFRLSSQTNAQAHNPFACSSQPEYSSQSSFSILESLSQQEFQDEYWSEDEDNASEGKKSEAMKETGSHTIAEISEPLDIKGTAPIIVKQKKNEEGDLDDSENRLVINLASQDDYKTFLDDDMSDGTESIDSDEMNDRADHDDYDISDEVFRFSRATLIDDSWDEKEQGLEQTLANDIMSEPPEVNENDLNDGRLLSVLKHKEENATAISGAFDISKTVNSTPLSRSITANNQLTQPLAPFDWALKTSLFITSTQNFDWMQTDARSQARALSRFRSNHFADEKLLDYCRNSEEITDDGYTISQCLYHWAYPNSTLSKDKIASNNRLLSKSGYTEQDKLDLQEWQAREDEWASSFRSLFDLLSLEECDYFYYIGITVSILFRSKRFVGDEVEAIGSRSTVAFRRHLKDAGVNYILPYQTNDKENEVLSKEVLSDLEYLESINPGTTRQEKKTVTGENEKNSLFRVQGEDDVQILVDALVTWREPRTSDRAHGPPTLISPQSFLNSTLKYAETEQRIVRKLTKSENSSEKASENVLYKLDVHGYILPTSLLLLYSILGKNTDFEESFWVECSTQALTKGLNTTCENTLISEWASHLPSIDQVKYTRARLSPETRASNETRDIYLPNQTEQVSQIAIDIGGSLTKVVYYTSTPGIQGGKLHFTRFETDCLDNGIELVVRLLQESQKSTRPNLTPYVVATGGGAHMYYEKLKRAFPGIPIRKEDEMECLIIGLNFFIQQIPREVFSYSEATGMCFEETPTALYPYMLVNIGSGVSILKVTGPGDYVRISGTSLGGGTLWGLLSLLTDANSFDEMLEMSQHGDNRNVDLLVGDIYGSDYSKLGLKSSKIASSFGKVFRKGEKIEQKSFKSEDISRSLLYMISNNIGQIAYLNAQQHGLKRIYFGGGFIRGHPVTMNTLSYAINFWSQGNIRALFLRHEGYLGAAGAFLKHQLNSEPGSEKLV</sequence>
<feature type="compositionally biased region" description="Basic and acidic residues" evidence="4">
    <location>
        <begin position="119"/>
        <end position="130"/>
    </location>
</feature>
<gene>
    <name evidence="5" type="ORF">INT44_008473</name>
</gene>
<evidence type="ECO:0000313" key="5">
    <source>
        <dbReference type="EMBL" id="KAG2181658.1"/>
    </source>
</evidence>
<feature type="region of interest" description="Disordered" evidence="4">
    <location>
        <begin position="1"/>
        <end position="88"/>
    </location>
</feature>
<dbReference type="Gene3D" id="3.30.420.40">
    <property type="match status" value="1"/>
</dbReference>
<dbReference type="FunFam" id="3.30.420.40:FF:000115">
    <property type="entry name" value="Pantothenate kinase PanK"/>
    <property type="match status" value="1"/>
</dbReference>
<dbReference type="Pfam" id="PF03630">
    <property type="entry name" value="Fumble"/>
    <property type="match status" value="1"/>
</dbReference>
<keyword evidence="1" id="KW-0547">Nucleotide-binding</keyword>
<dbReference type="OrthoDB" id="534063at2759"/>
<dbReference type="CDD" id="cd24123">
    <property type="entry name" value="ASKHA_NBD_PanK-II_Pank4"/>
    <property type="match status" value="1"/>
</dbReference>
<dbReference type="PANTHER" id="PTHR12280:SF20">
    <property type="entry name" value="4'-PHOSPHOPANTETHEINE PHOSPHATASE"/>
    <property type="match status" value="1"/>
</dbReference>
<dbReference type="PRINTS" id="PR02064">
    <property type="entry name" value="DONSON"/>
</dbReference>
<dbReference type="SUPFAM" id="SSF53067">
    <property type="entry name" value="Actin-like ATPase domain"/>
    <property type="match status" value="2"/>
</dbReference>
<reference evidence="5" key="1">
    <citation type="submission" date="2020-12" db="EMBL/GenBank/DDBJ databases">
        <title>Metabolic potential, ecology and presence of endohyphal bacteria is reflected in genomic diversity of Mucoromycotina.</title>
        <authorList>
            <person name="Muszewska A."/>
            <person name="Okrasinska A."/>
            <person name="Steczkiewicz K."/>
            <person name="Drgas O."/>
            <person name="Orlowska M."/>
            <person name="Perlinska-Lenart U."/>
            <person name="Aleksandrzak-Piekarczyk T."/>
            <person name="Szatraj K."/>
            <person name="Zielenkiewicz U."/>
            <person name="Pilsyk S."/>
            <person name="Malc E."/>
            <person name="Mieczkowski P."/>
            <person name="Kruszewska J.S."/>
            <person name="Biernat P."/>
            <person name="Pawlowska J."/>
        </authorList>
    </citation>
    <scope>NUCLEOTIDE SEQUENCE</scope>
    <source>
        <strain evidence="5">WA0000051536</strain>
    </source>
</reference>
<evidence type="ECO:0000256" key="1">
    <source>
        <dbReference type="ARBA" id="ARBA00022741"/>
    </source>
</evidence>
<keyword evidence="2" id="KW-0067">ATP-binding</keyword>
<dbReference type="GO" id="GO:0005829">
    <property type="term" value="C:cytosol"/>
    <property type="evidence" value="ECO:0007669"/>
    <property type="project" value="TreeGrafter"/>
</dbReference>
<feature type="compositionally biased region" description="Acidic residues" evidence="4">
    <location>
        <begin position="106"/>
        <end position="118"/>
    </location>
</feature>
<proteinExistence type="predicted"/>
<feature type="region of interest" description="Disordered" evidence="4">
    <location>
        <begin position="106"/>
        <end position="130"/>
    </location>
</feature>
<name>A0A8H7UJ36_9FUNG</name>
<dbReference type="EMBL" id="JAEPRA010000008">
    <property type="protein sequence ID" value="KAG2181658.1"/>
    <property type="molecule type" value="Genomic_DNA"/>
</dbReference>
<dbReference type="GO" id="GO:0005524">
    <property type="term" value="F:ATP binding"/>
    <property type="evidence" value="ECO:0007669"/>
    <property type="project" value="UniProtKB-KW"/>
</dbReference>
<feature type="compositionally biased region" description="Basic and acidic residues" evidence="4">
    <location>
        <begin position="1"/>
        <end position="10"/>
    </location>
</feature>
<feature type="compositionally biased region" description="Basic and acidic residues" evidence="4">
    <location>
        <begin position="22"/>
        <end position="35"/>
    </location>
</feature>
<feature type="compositionally biased region" description="Polar residues" evidence="4">
    <location>
        <begin position="68"/>
        <end position="77"/>
    </location>
</feature>
<accession>A0A8H7UJ36</accession>
<dbReference type="Proteomes" id="UP000612746">
    <property type="component" value="Unassembled WGS sequence"/>
</dbReference>
<dbReference type="GO" id="GO:0004594">
    <property type="term" value="F:pantothenate kinase activity"/>
    <property type="evidence" value="ECO:0007669"/>
    <property type="project" value="TreeGrafter"/>
</dbReference>
<dbReference type="InterPro" id="IPR043129">
    <property type="entry name" value="ATPase_NBD"/>
</dbReference>
<evidence type="ECO:0000256" key="4">
    <source>
        <dbReference type="SAM" id="MobiDB-lite"/>
    </source>
</evidence>
<protein>
    <recommendedName>
        <fullName evidence="7">Pantothenate kinase</fullName>
    </recommendedName>
</protein>